<dbReference type="GO" id="GO:0008047">
    <property type="term" value="F:enzyme activator activity"/>
    <property type="evidence" value="ECO:0007669"/>
    <property type="project" value="InterPro"/>
</dbReference>
<sequence length="192" mass="21326">MAPEAPVLLAAVSLLSAFHMGYLARRVGWSRMAHKIMPPAVSGPPEFERTFRAHQNCVEFYPLFLVTLWTCGIFFNEAAAAGTGLLYMVARQIYFNGYIKSTRKRLPGFYLTLAALFTLSLLALTGVAARILDQYFHMNGGGLQSLLCCPVRPDSAGPGLTHPVFSSWIKCLGIKGHSKTLQRFSKDQLRWL</sequence>
<evidence type="ECO:0000256" key="2">
    <source>
        <dbReference type="ARBA" id="ARBA00022692"/>
    </source>
</evidence>
<evidence type="ECO:0000256" key="3">
    <source>
        <dbReference type="ARBA" id="ARBA00022751"/>
    </source>
</evidence>
<evidence type="ECO:0000256" key="4">
    <source>
        <dbReference type="ARBA" id="ARBA00022824"/>
    </source>
</evidence>
<keyword evidence="5 7" id="KW-1133">Transmembrane helix</keyword>
<keyword evidence="6 7" id="KW-0472">Membrane</keyword>
<dbReference type="Gene3D" id="1.20.120.550">
    <property type="entry name" value="Membrane associated eicosanoid/glutathione metabolism-like domain"/>
    <property type="match status" value="1"/>
</dbReference>
<dbReference type="RefSeq" id="XP_015251870.1">
    <property type="nucleotide sequence ID" value="XM_015396384.1"/>
</dbReference>
<feature type="transmembrane region" description="Helical" evidence="7">
    <location>
        <begin position="60"/>
        <end position="88"/>
    </location>
</feature>
<dbReference type="PRINTS" id="PR00488">
    <property type="entry name" value="5LPOXGNASEAP"/>
</dbReference>
<accession>A0A3Q2GRQ4</accession>
<dbReference type="GeneID" id="107098614"/>
<dbReference type="Proteomes" id="UP000265020">
    <property type="component" value="Unassembled WGS sequence"/>
</dbReference>
<keyword evidence="9" id="KW-1185">Reference proteome</keyword>
<dbReference type="InterPro" id="IPR050997">
    <property type="entry name" value="MAPEG"/>
</dbReference>
<evidence type="ECO:0000256" key="7">
    <source>
        <dbReference type="SAM" id="Phobius"/>
    </source>
</evidence>
<comment type="subcellular location">
    <subcellularLocation>
        <location evidence="1">Endoplasmic reticulum membrane</location>
        <topology evidence="1">Multi-pass membrane protein</topology>
    </subcellularLocation>
</comment>
<keyword evidence="3" id="KW-0434">Leukotriene biosynthesis</keyword>
<evidence type="ECO:0000313" key="9">
    <source>
        <dbReference type="Proteomes" id="UP000265020"/>
    </source>
</evidence>
<dbReference type="FunFam" id="1.20.120.550:FF:000003">
    <property type="entry name" value="Leukotriene C4 synthase"/>
    <property type="match status" value="1"/>
</dbReference>
<dbReference type="GO" id="GO:0019370">
    <property type="term" value="P:leukotriene biosynthetic process"/>
    <property type="evidence" value="ECO:0007669"/>
    <property type="project" value="UniProtKB-KW"/>
</dbReference>
<dbReference type="PANTHER" id="PTHR10250:SF13">
    <property type="entry name" value="MICROSOMAL GLUTATHIONE S-TRANSFERASE 2"/>
    <property type="match status" value="1"/>
</dbReference>
<dbReference type="InterPro" id="IPR001446">
    <property type="entry name" value="5_LipOase_AP"/>
</dbReference>
<evidence type="ECO:0000313" key="8">
    <source>
        <dbReference type="Ensembl" id="ENSCVAP00000032715.1"/>
    </source>
</evidence>
<protein>
    <submittedName>
        <fullName evidence="8">Microsomal glutathione S-transferase 2</fullName>
    </submittedName>
</protein>
<dbReference type="KEGG" id="cvg:107098614"/>
<evidence type="ECO:0000256" key="6">
    <source>
        <dbReference type="ARBA" id="ARBA00023136"/>
    </source>
</evidence>
<dbReference type="GO" id="GO:0005789">
    <property type="term" value="C:endoplasmic reticulum membrane"/>
    <property type="evidence" value="ECO:0007669"/>
    <property type="project" value="UniProtKB-SubCell"/>
</dbReference>
<feature type="transmembrane region" description="Helical" evidence="7">
    <location>
        <begin position="109"/>
        <end position="132"/>
    </location>
</feature>
<dbReference type="CTD" id="4258"/>
<evidence type="ECO:0000256" key="5">
    <source>
        <dbReference type="ARBA" id="ARBA00022989"/>
    </source>
</evidence>
<dbReference type="OMA" id="HKYFWGY"/>
<dbReference type="OrthoDB" id="410651at2759"/>
<dbReference type="InterPro" id="IPR001129">
    <property type="entry name" value="Membr-assoc_MAPEG"/>
</dbReference>
<dbReference type="GO" id="GO:0004602">
    <property type="term" value="F:glutathione peroxidase activity"/>
    <property type="evidence" value="ECO:0007669"/>
    <property type="project" value="TreeGrafter"/>
</dbReference>
<dbReference type="Ensembl" id="ENSCVAT00000028812.1">
    <property type="protein sequence ID" value="ENSCVAP00000032715.1"/>
    <property type="gene ID" value="ENSCVAG00000022961.1"/>
</dbReference>
<reference evidence="8" key="2">
    <citation type="submission" date="2025-09" db="UniProtKB">
        <authorList>
            <consortium name="Ensembl"/>
        </authorList>
    </citation>
    <scope>IDENTIFICATION</scope>
</reference>
<proteinExistence type="predicted"/>
<dbReference type="InterPro" id="IPR023352">
    <property type="entry name" value="MAPEG-like_dom_sf"/>
</dbReference>
<dbReference type="GO" id="GO:0005635">
    <property type="term" value="C:nuclear envelope"/>
    <property type="evidence" value="ECO:0007669"/>
    <property type="project" value="TreeGrafter"/>
</dbReference>
<dbReference type="SUPFAM" id="SSF161084">
    <property type="entry name" value="MAPEG domain-like"/>
    <property type="match status" value="1"/>
</dbReference>
<dbReference type="Pfam" id="PF01124">
    <property type="entry name" value="MAPEG"/>
    <property type="match status" value="1"/>
</dbReference>
<keyword evidence="4" id="KW-0256">Endoplasmic reticulum</keyword>
<dbReference type="STRING" id="28743.ENSCVAP00000032715"/>
<dbReference type="AlphaFoldDB" id="A0A3Q2GRQ4"/>
<dbReference type="PANTHER" id="PTHR10250">
    <property type="entry name" value="MICROSOMAL GLUTATHIONE S-TRANSFERASE"/>
    <property type="match status" value="1"/>
</dbReference>
<name>A0A3Q2GRQ4_CYPVA</name>
<keyword evidence="2 7" id="KW-0812">Transmembrane</keyword>
<reference evidence="8" key="1">
    <citation type="submission" date="2025-08" db="UniProtKB">
        <authorList>
            <consortium name="Ensembl"/>
        </authorList>
    </citation>
    <scope>IDENTIFICATION</scope>
</reference>
<dbReference type="GeneTree" id="ENSGT00940000160288"/>
<dbReference type="GO" id="GO:0004364">
    <property type="term" value="F:glutathione transferase activity"/>
    <property type="evidence" value="ECO:0007669"/>
    <property type="project" value="TreeGrafter"/>
</dbReference>
<organism evidence="8 9">
    <name type="scientific">Cyprinodon variegatus</name>
    <name type="common">Sheepshead minnow</name>
    <dbReference type="NCBI Taxonomy" id="28743"/>
    <lineage>
        <taxon>Eukaryota</taxon>
        <taxon>Metazoa</taxon>
        <taxon>Chordata</taxon>
        <taxon>Craniata</taxon>
        <taxon>Vertebrata</taxon>
        <taxon>Euteleostomi</taxon>
        <taxon>Actinopterygii</taxon>
        <taxon>Neopterygii</taxon>
        <taxon>Teleostei</taxon>
        <taxon>Neoteleostei</taxon>
        <taxon>Acanthomorphata</taxon>
        <taxon>Ovalentaria</taxon>
        <taxon>Atherinomorphae</taxon>
        <taxon>Cyprinodontiformes</taxon>
        <taxon>Cyprinodontidae</taxon>
        <taxon>Cyprinodon</taxon>
    </lineage>
</organism>
<evidence type="ECO:0000256" key="1">
    <source>
        <dbReference type="ARBA" id="ARBA00004477"/>
    </source>
</evidence>
<dbReference type="GO" id="GO:0004464">
    <property type="term" value="F:leukotriene-C4 synthase activity"/>
    <property type="evidence" value="ECO:0007669"/>
    <property type="project" value="TreeGrafter"/>
</dbReference>